<dbReference type="EMBL" id="RSDW01000001">
    <property type="protein sequence ID" value="RSL17988.1"/>
    <property type="molecule type" value="Genomic_DNA"/>
</dbReference>
<organism evidence="2 3">
    <name type="scientific">Edaphobacter aggregans</name>
    <dbReference type="NCBI Taxonomy" id="570835"/>
    <lineage>
        <taxon>Bacteria</taxon>
        <taxon>Pseudomonadati</taxon>
        <taxon>Acidobacteriota</taxon>
        <taxon>Terriglobia</taxon>
        <taxon>Terriglobales</taxon>
        <taxon>Acidobacteriaceae</taxon>
        <taxon>Edaphobacter</taxon>
    </lineage>
</organism>
<reference evidence="2 3" key="1">
    <citation type="submission" date="2018-12" db="EMBL/GenBank/DDBJ databases">
        <title>Sequencing of bacterial isolates from soil warming experiment in Harvard Forest, Massachusetts, USA.</title>
        <authorList>
            <person name="Deangelis K."/>
        </authorList>
    </citation>
    <scope>NUCLEOTIDE SEQUENCE [LARGE SCALE GENOMIC DNA]</scope>
    <source>
        <strain evidence="2 3">EB153</strain>
    </source>
</reference>
<evidence type="ECO:0000313" key="3">
    <source>
        <dbReference type="Proteomes" id="UP000269669"/>
    </source>
</evidence>
<evidence type="ECO:0000259" key="1">
    <source>
        <dbReference type="Pfam" id="PF04965"/>
    </source>
</evidence>
<dbReference type="OrthoDB" id="9802846at2"/>
<keyword evidence="3" id="KW-1185">Reference proteome</keyword>
<dbReference type="AlphaFoldDB" id="A0A3R9QBV4"/>
<dbReference type="InterPro" id="IPR007048">
    <property type="entry name" value="IraD/Gp25-like"/>
</dbReference>
<dbReference type="SUPFAM" id="SSF160719">
    <property type="entry name" value="gpW/gp25-like"/>
    <property type="match status" value="1"/>
</dbReference>
<proteinExistence type="predicted"/>
<dbReference type="Pfam" id="PF04965">
    <property type="entry name" value="GPW_gp25"/>
    <property type="match status" value="1"/>
</dbReference>
<comment type="caution">
    <text evidence="2">The sequence shown here is derived from an EMBL/GenBank/DDBJ whole genome shotgun (WGS) entry which is preliminary data.</text>
</comment>
<feature type="domain" description="IraD/Gp25-like" evidence="1">
    <location>
        <begin position="27"/>
        <end position="116"/>
    </location>
</feature>
<dbReference type="RefSeq" id="WP_125486404.1">
    <property type="nucleotide sequence ID" value="NZ_RSDW01000001.1"/>
</dbReference>
<dbReference type="Proteomes" id="UP000269669">
    <property type="component" value="Unassembled WGS sequence"/>
</dbReference>
<sequence length="130" mass="14017">MDAASLFGQGISFPPRLGADGRFAWSSGPDNIREGITLILLTQPNERIMLPSFGGKLRSYLFEPNSVATRQAIQDEIETALTIWEPRITVQSVSVAADSSDPRAAVATIQYQLVASQTVVQLNLTVQLGG</sequence>
<name>A0A3R9QBV4_9BACT</name>
<accession>A0A3R9QBV4</accession>
<protein>
    <recommendedName>
        <fullName evidence="1">IraD/Gp25-like domain-containing protein</fullName>
    </recommendedName>
</protein>
<evidence type="ECO:0000313" key="2">
    <source>
        <dbReference type="EMBL" id="RSL17988.1"/>
    </source>
</evidence>
<gene>
    <name evidence="2" type="ORF">EDE15_3541</name>
</gene>
<dbReference type="Gene3D" id="3.10.450.40">
    <property type="match status" value="1"/>
</dbReference>